<evidence type="ECO:0000313" key="3">
    <source>
        <dbReference type="Proteomes" id="UP000260812"/>
    </source>
</evidence>
<protein>
    <submittedName>
        <fullName evidence="2">Uncharacterized protein</fullName>
    </submittedName>
</protein>
<accession>A0A3E3HZP4</accession>
<gene>
    <name evidence="2" type="ORF">DXC51_19720</name>
</gene>
<organism evidence="2 3">
    <name type="scientific">Eisenbergiella massiliensis</name>
    <dbReference type="NCBI Taxonomy" id="1720294"/>
    <lineage>
        <taxon>Bacteria</taxon>
        <taxon>Bacillati</taxon>
        <taxon>Bacillota</taxon>
        <taxon>Clostridia</taxon>
        <taxon>Lachnospirales</taxon>
        <taxon>Lachnospiraceae</taxon>
        <taxon>Eisenbergiella</taxon>
    </lineage>
</organism>
<dbReference type="EMBL" id="QVLV01000016">
    <property type="protein sequence ID" value="RGE57288.1"/>
    <property type="molecule type" value="Genomic_DNA"/>
</dbReference>
<dbReference type="AlphaFoldDB" id="A0A3E3HZP4"/>
<feature type="region of interest" description="Disordered" evidence="1">
    <location>
        <begin position="55"/>
        <end position="98"/>
    </location>
</feature>
<sequence length="98" mass="11084">MLLSFGRFLKVSQDSFGVPDTAGTRRRLLRQLPYLREKAFLGYFKKLLQNFISIRDTPSQPPPALQSPSPDTRTAGPLRNRPRRKDTNLGVKGNEGVE</sequence>
<proteinExistence type="predicted"/>
<evidence type="ECO:0000313" key="2">
    <source>
        <dbReference type="EMBL" id="RGE57288.1"/>
    </source>
</evidence>
<dbReference type="Proteomes" id="UP000260812">
    <property type="component" value="Unassembled WGS sequence"/>
</dbReference>
<keyword evidence="3" id="KW-1185">Reference proteome</keyword>
<comment type="caution">
    <text evidence="2">The sequence shown here is derived from an EMBL/GenBank/DDBJ whole genome shotgun (WGS) entry which is preliminary data.</text>
</comment>
<evidence type="ECO:0000256" key="1">
    <source>
        <dbReference type="SAM" id="MobiDB-lite"/>
    </source>
</evidence>
<name>A0A3E3HZP4_9FIRM</name>
<reference evidence="2" key="1">
    <citation type="submission" date="2018-08" db="EMBL/GenBank/DDBJ databases">
        <title>A genome reference for cultivated species of the human gut microbiota.</title>
        <authorList>
            <person name="Zou Y."/>
            <person name="Xue W."/>
            <person name="Luo G."/>
        </authorList>
    </citation>
    <scope>NUCLEOTIDE SEQUENCE [LARGE SCALE GENOMIC DNA]</scope>
    <source>
        <strain evidence="2">TF05-5AC</strain>
    </source>
</reference>